<evidence type="ECO:0000256" key="3">
    <source>
        <dbReference type="ARBA" id="ARBA00022547"/>
    </source>
</evidence>
<evidence type="ECO:0000256" key="4">
    <source>
        <dbReference type="ARBA" id="ARBA00022781"/>
    </source>
</evidence>
<keyword evidence="3" id="KW-0138">CF(0)</keyword>
<geneLocation type="mitochondrion" evidence="8"/>
<sequence>MLNFSFVVIFSFILVYQNVIILNEETLILVCFITFCFLIHNKLSKSVHSNFEDQSISIKISIESSLNLLLKELLTSIKVQSNYKGLAVDFKNLGDHFLKLSFSFLDRVPLQFIKSHKKIYPKKLSFTSRLEEQTTKLIALLISHKLAKIVSLKKFYAHNFKMNSFLCINKVMLREYFGTI</sequence>
<evidence type="ECO:0000256" key="6">
    <source>
        <dbReference type="ARBA" id="ARBA00023128"/>
    </source>
</evidence>
<comment type="subcellular location">
    <subcellularLocation>
        <location evidence="1">Mitochondrion membrane</location>
    </subcellularLocation>
</comment>
<keyword evidence="2" id="KW-0813">Transport</keyword>
<dbReference type="GO" id="GO:0015986">
    <property type="term" value="P:proton motive force-driven ATP synthesis"/>
    <property type="evidence" value="ECO:0007669"/>
    <property type="project" value="InterPro"/>
</dbReference>
<keyword evidence="7" id="KW-0472">Membrane</keyword>
<accession>A0A1D8MGJ1</accession>
<dbReference type="GO" id="GO:0045259">
    <property type="term" value="C:proton-transporting ATP synthase complex"/>
    <property type="evidence" value="ECO:0007669"/>
    <property type="project" value="UniProtKB-KW"/>
</dbReference>
<keyword evidence="4" id="KW-0375">Hydrogen ion transport</keyword>
<dbReference type="AlphaFoldDB" id="A0A1D8MGJ1"/>
<dbReference type="GO" id="GO:0015078">
    <property type="term" value="F:proton transmembrane transporter activity"/>
    <property type="evidence" value="ECO:0007669"/>
    <property type="project" value="InterPro"/>
</dbReference>
<keyword evidence="6 8" id="KW-0496">Mitochondrion</keyword>
<evidence type="ECO:0000256" key="1">
    <source>
        <dbReference type="ARBA" id="ARBA00004325"/>
    </source>
</evidence>
<reference evidence="8" key="1">
    <citation type="submission" date="2016-03" db="EMBL/GenBank/DDBJ databases">
        <title>Complete mitochondrial genome of Kappaphycus alvarezii.</title>
        <authorList>
            <person name="Liang J."/>
            <person name="Zhang L."/>
            <person name="Liu T."/>
        </authorList>
    </citation>
    <scope>NUCLEOTIDE SEQUENCE</scope>
</reference>
<dbReference type="InterPro" id="IPR008688">
    <property type="entry name" value="ATP_synth_Bsub_B/MI25"/>
</dbReference>
<proteinExistence type="predicted"/>
<dbReference type="GO" id="GO:0031966">
    <property type="term" value="C:mitochondrial membrane"/>
    <property type="evidence" value="ECO:0007669"/>
    <property type="project" value="UniProtKB-SubCell"/>
</dbReference>
<dbReference type="Pfam" id="PF05405">
    <property type="entry name" value="Mt_ATP-synt_B"/>
    <property type="match status" value="1"/>
</dbReference>
<evidence type="ECO:0000256" key="7">
    <source>
        <dbReference type="ARBA" id="ARBA00023136"/>
    </source>
</evidence>
<protein>
    <submittedName>
        <fullName evidence="8">ATP synthase B chain</fullName>
    </submittedName>
</protein>
<dbReference type="GeneID" id="30217138"/>
<name>A0A1D8MGJ1_9FLOR</name>
<organism evidence="8">
    <name type="scientific">Kappaphycus alvarezii</name>
    <dbReference type="NCBI Taxonomy" id="38544"/>
    <lineage>
        <taxon>Eukaryota</taxon>
        <taxon>Rhodophyta</taxon>
        <taxon>Florideophyceae</taxon>
        <taxon>Rhodymeniophycidae</taxon>
        <taxon>Gigartinales</taxon>
        <taxon>Solieriaceae</taxon>
        <taxon>Kappaphycus</taxon>
    </lineage>
</organism>
<dbReference type="RefSeq" id="YP_009316515.1">
    <property type="nucleotide sequence ID" value="NC_031814.1"/>
</dbReference>
<dbReference type="EMBL" id="KU885455">
    <property type="protein sequence ID" value="AOV83598.1"/>
    <property type="molecule type" value="Genomic_DNA"/>
</dbReference>
<gene>
    <name evidence="8" type="primary">atp4</name>
</gene>
<evidence type="ECO:0000313" key="8">
    <source>
        <dbReference type="EMBL" id="AOV83598.1"/>
    </source>
</evidence>
<evidence type="ECO:0000256" key="2">
    <source>
        <dbReference type="ARBA" id="ARBA00022448"/>
    </source>
</evidence>
<keyword evidence="5" id="KW-0406">Ion transport</keyword>
<evidence type="ECO:0000256" key="5">
    <source>
        <dbReference type="ARBA" id="ARBA00023065"/>
    </source>
</evidence>